<evidence type="ECO:0000313" key="1">
    <source>
        <dbReference type="EMBL" id="VTZ48582.1"/>
    </source>
</evidence>
<dbReference type="Proteomes" id="UP000485880">
    <property type="component" value="Unassembled WGS sequence"/>
</dbReference>
<reference evidence="1 2" key="1">
    <citation type="submission" date="2019-05" db="EMBL/GenBank/DDBJ databases">
        <authorList>
            <person name="Farhan Ul Haque M."/>
        </authorList>
    </citation>
    <scope>NUCLEOTIDE SEQUENCE [LARGE SCALE GENOMIC DNA]</scope>
    <source>
        <strain evidence="1">2</strain>
    </source>
</reference>
<sequence>MQFPIRVGNRIQEDFLNKRLAQECHDITAHQSGRRPVNAPIAGRNRRRGVFSFEGSGVACVKILRALIERAAFSKVRRHLVLLARDRTSHDADCHPMFSSEPS</sequence>
<evidence type="ECO:0000313" key="2">
    <source>
        <dbReference type="Proteomes" id="UP000485880"/>
    </source>
</evidence>
<accession>A0A8B6M380</accession>
<keyword evidence="2" id="KW-1185">Reference proteome</keyword>
<name>A0A8B6M380_METTU</name>
<comment type="caution">
    <text evidence="1">The sequence shown here is derived from an EMBL/GenBank/DDBJ whole genome shotgun (WGS) entry which is preliminary data.</text>
</comment>
<proteinExistence type="predicted"/>
<protein>
    <submittedName>
        <fullName evidence="1">Uncharacterized protein</fullName>
    </submittedName>
</protein>
<dbReference type="EMBL" id="CABFMQ020000002">
    <property type="protein sequence ID" value="VTZ48582.1"/>
    <property type="molecule type" value="Genomic_DNA"/>
</dbReference>
<organism evidence="1 2">
    <name type="scientific">Methylocella tundrae</name>
    <dbReference type="NCBI Taxonomy" id="227605"/>
    <lineage>
        <taxon>Bacteria</taxon>
        <taxon>Pseudomonadati</taxon>
        <taxon>Pseudomonadota</taxon>
        <taxon>Alphaproteobacteria</taxon>
        <taxon>Hyphomicrobiales</taxon>
        <taxon>Beijerinckiaceae</taxon>
        <taxon>Methylocella</taxon>
    </lineage>
</organism>
<dbReference type="AlphaFoldDB" id="A0A8B6M380"/>
<gene>
    <name evidence="1" type="ORF">MPC4_100025</name>
</gene>